<gene>
    <name evidence="3" type="ORF">M9Y10_017810</name>
    <name evidence="2" type="ORF">M9Y10_018083</name>
    <name evidence="1" type="ORF">M9Y10_042405</name>
</gene>
<evidence type="ECO:0000313" key="4">
    <source>
        <dbReference type="Proteomes" id="UP001470230"/>
    </source>
</evidence>
<protein>
    <submittedName>
        <fullName evidence="1">Uncharacterized protein</fullName>
    </submittedName>
</protein>
<dbReference type="Proteomes" id="UP001470230">
    <property type="component" value="Unassembled WGS sequence"/>
</dbReference>
<reference evidence="1 4" key="1">
    <citation type="submission" date="2024-04" db="EMBL/GenBank/DDBJ databases">
        <title>Tritrichomonas musculus Genome.</title>
        <authorList>
            <person name="Alves-Ferreira E."/>
            <person name="Grigg M."/>
            <person name="Lorenzi H."/>
            <person name="Galac M."/>
        </authorList>
    </citation>
    <scope>NUCLEOTIDE SEQUENCE [LARGE SCALE GENOMIC DNA]</scope>
    <source>
        <strain evidence="1 4">EAF2021</strain>
    </source>
</reference>
<proteinExistence type="predicted"/>
<dbReference type="EMBL" id="JAPFFF010000023">
    <property type="protein sequence ID" value="KAK8852818.1"/>
    <property type="molecule type" value="Genomic_DNA"/>
</dbReference>
<dbReference type="EMBL" id="JAPFFF010000234">
    <property type="protein sequence ID" value="KAK8835113.1"/>
    <property type="molecule type" value="Genomic_DNA"/>
</dbReference>
<name>A0ABR2GJD0_9EUKA</name>
<evidence type="ECO:0000313" key="1">
    <source>
        <dbReference type="EMBL" id="KAK8833673.1"/>
    </source>
</evidence>
<dbReference type="EMBL" id="JAPFFF010000727">
    <property type="protein sequence ID" value="KAK8833673.1"/>
    <property type="molecule type" value="Genomic_DNA"/>
</dbReference>
<keyword evidence="4" id="KW-1185">Reference proteome</keyword>
<evidence type="ECO:0000313" key="3">
    <source>
        <dbReference type="EMBL" id="KAK8852818.1"/>
    </source>
</evidence>
<evidence type="ECO:0000313" key="2">
    <source>
        <dbReference type="EMBL" id="KAK8835113.1"/>
    </source>
</evidence>
<sequence length="263" mass="29333">MSIDSLRDLQKIGRHLNGLDPEDIGIKSVSPRTCFIVTAPRSQLDTSAYLDALEAARMFIQADFKMFFLTLPDYSDFYHWYTFFLKNVYEYLAVVFTGFPMKSPDGGPGVGAPFVIKDTEVSPTKIFKHVKKYKHPASRLTFVINGCPAAESWSNGGEKVDKLSFSTTSVNFKKPMISSFQNEVPERVLLITAAPRLDVTVSDRAKSGSGHFISELSKLVQNDPVLNAAEILDKLVPKLRPLGEECIVYSSSYDVESETPFLL</sequence>
<accession>A0ABR2GJD0</accession>
<comment type="caution">
    <text evidence="1">The sequence shown here is derived from an EMBL/GenBank/DDBJ whole genome shotgun (WGS) entry which is preliminary data.</text>
</comment>
<organism evidence="1 4">
    <name type="scientific">Tritrichomonas musculus</name>
    <dbReference type="NCBI Taxonomy" id="1915356"/>
    <lineage>
        <taxon>Eukaryota</taxon>
        <taxon>Metamonada</taxon>
        <taxon>Parabasalia</taxon>
        <taxon>Tritrichomonadida</taxon>
        <taxon>Tritrichomonadidae</taxon>
        <taxon>Tritrichomonas</taxon>
    </lineage>
</organism>